<evidence type="ECO:0000313" key="5">
    <source>
        <dbReference type="Proteomes" id="UP000253817"/>
    </source>
</evidence>
<dbReference type="AlphaFoldDB" id="A0A3N0IYB0"/>
<dbReference type="HAMAP" id="MF_01841">
    <property type="entry name" value="Agmatine_deimin"/>
    <property type="match status" value="1"/>
</dbReference>
<evidence type="ECO:0000256" key="2">
    <source>
        <dbReference type="HAMAP-Rule" id="MF_01841"/>
    </source>
</evidence>
<dbReference type="RefSeq" id="WP_114547548.1">
    <property type="nucleotide sequence ID" value="NZ_PPTT01000034.1"/>
</dbReference>
<dbReference type="PANTHER" id="PTHR31377:SF0">
    <property type="entry name" value="AGMATINE DEIMINASE-RELATED"/>
    <property type="match status" value="1"/>
</dbReference>
<proteinExistence type="inferred from homology"/>
<evidence type="ECO:0000313" key="6">
    <source>
        <dbReference type="Proteomes" id="UP000270112"/>
    </source>
</evidence>
<dbReference type="Proteomes" id="UP000253817">
    <property type="component" value="Unassembled WGS sequence"/>
</dbReference>
<dbReference type="GO" id="GO:0009446">
    <property type="term" value="P:putrescine biosynthetic process"/>
    <property type="evidence" value="ECO:0007669"/>
    <property type="project" value="InterPro"/>
</dbReference>
<dbReference type="Pfam" id="PF04371">
    <property type="entry name" value="PAD_porph"/>
    <property type="match status" value="1"/>
</dbReference>
<organism evidence="4 6">
    <name type="scientific">Eggerthella sinensis</name>
    <dbReference type="NCBI Taxonomy" id="242230"/>
    <lineage>
        <taxon>Bacteria</taxon>
        <taxon>Bacillati</taxon>
        <taxon>Actinomycetota</taxon>
        <taxon>Coriobacteriia</taxon>
        <taxon>Eggerthellales</taxon>
        <taxon>Eggerthellaceae</taxon>
        <taxon>Eggerthella</taxon>
    </lineage>
</organism>
<accession>A0A3N0IYB0</accession>
<dbReference type="OrthoDB" id="9808013at2"/>
<sequence>MACTIKGSTPKQDGFYFPGEWELQAKCWVGWPFRTDVWPGGAKPAQKAMVDVIAAIAPFEEVNVCVPREHYKAARSAIPEHPNVKVIELSCDDGWLRDIGPTFLRNAAGEVRGVDWRFQAWGGLEEGFYFPWDQDDLAARKICELENVDRYRAPIILEGGAIFGDGEGTVLVTESSELVHNQNKMSKAELEEVLKEYLGAEKVIWLKNGVAYDSVWGHVDLVCSFTRPGEVMLAWSDNKDDENYELMRDNYEILCNEVDAQGRSLKVTKLHLPDPLYFTAEEVASFDAVEDTTCYEAGDRIGASYINYFLGNGCVVVPQFGDERFDARALETFREVFPEREVVGVQARAILMGGGCIHCMTQQQPAVG</sequence>
<gene>
    <name evidence="2 4" type="primary">aguA</name>
    <name evidence="3" type="ORF">C1876_15085</name>
    <name evidence="4" type="ORF">DMP09_07165</name>
</gene>
<feature type="active site" description="Amidino-cysteine intermediate" evidence="2">
    <location>
        <position position="359"/>
    </location>
</feature>
<dbReference type="SUPFAM" id="SSF55909">
    <property type="entry name" value="Pentein"/>
    <property type="match status" value="1"/>
</dbReference>
<dbReference type="Gene3D" id="3.75.10.10">
    <property type="entry name" value="L-arginine/glycine Amidinotransferase, Chain A"/>
    <property type="match status" value="1"/>
</dbReference>
<comment type="similarity">
    <text evidence="2">Belongs to the agmatine deiminase family.</text>
</comment>
<dbReference type="PANTHER" id="PTHR31377">
    <property type="entry name" value="AGMATINE DEIMINASE-RELATED"/>
    <property type="match status" value="1"/>
</dbReference>
<keyword evidence="5" id="KW-1185">Reference proteome</keyword>
<dbReference type="EC" id="3.5.3.12" evidence="2"/>
<dbReference type="EMBL" id="QICC01000022">
    <property type="protein sequence ID" value="RNM41973.1"/>
    <property type="molecule type" value="Genomic_DNA"/>
</dbReference>
<comment type="catalytic activity">
    <reaction evidence="2">
        <text>agmatine + H2O = N-carbamoylputrescine + NH4(+)</text>
        <dbReference type="Rhea" id="RHEA:18037"/>
        <dbReference type="ChEBI" id="CHEBI:15377"/>
        <dbReference type="ChEBI" id="CHEBI:28938"/>
        <dbReference type="ChEBI" id="CHEBI:58145"/>
        <dbReference type="ChEBI" id="CHEBI:58318"/>
        <dbReference type="EC" id="3.5.3.12"/>
    </reaction>
</comment>
<dbReference type="NCBIfam" id="TIGR03380">
    <property type="entry name" value="agmatine_aguA"/>
    <property type="match status" value="1"/>
</dbReference>
<dbReference type="GO" id="GO:0047632">
    <property type="term" value="F:agmatine deiminase activity"/>
    <property type="evidence" value="ECO:0007669"/>
    <property type="project" value="UniProtKB-UniRule"/>
</dbReference>
<dbReference type="Proteomes" id="UP000270112">
    <property type="component" value="Unassembled WGS sequence"/>
</dbReference>
<dbReference type="GO" id="GO:0004668">
    <property type="term" value="F:protein-arginine deiminase activity"/>
    <property type="evidence" value="ECO:0007669"/>
    <property type="project" value="InterPro"/>
</dbReference>
<name>A0A3N0IYB0_9ACTN</name>
<comment type="caution">
    <text evidence="4">The sequence shown here is derived from an EMBL/GenBank/DDBJ whole genome shotgun (WGS) entry which is preliminary data.</text>
</comment>
<dbReference type="EMBL" id="PPTT01000034">
    <property type="protein sequence ID" value="RDB65966.1"/>
    <property type="molecule type" value="Genomic_DNA"/>
</dbReference>
<dbReference type="InterPro" id="IPR017754">
    <property type="entry name" value="Agmatine_deiminase"/>
</dbReference>
<evidence type="ECO:0000313" key="3">
    <source>
        <dbReference type="EMBL" id="RDB65966.1"/>
    </source>
</evidence>
<reference evidence="6" key="2">
    <citation type="submission" date="2018-05" db="EMBL/GenBank/DDBJ databases">
        <title>Genome Sequencing of selected type strains of the family Eggerthellaceae.</title>
        <authorList>
            <person name="Danylec N."/>
            <person name="Stoll D.A."/>
            <person name="Doetsch A."/>
            <person name="Huch M."/>
        </authorList>
    </citation>
    <scope>NUCLEOTIDE SEQUENCE [LARGE SCALE GENOMIC DNA]</scope>
    <source>
        <strain evidence="6">DSM 16107</strain>
    </source>
</reference>
<protein>
    <recommendedName>
        <fullName evidence="2">Putative agmatine deiminase</fullName>
        <ecNumber evidence="2">3.5.3.12</ecNumber>
    </recommendedName>
    <alternativeName>
        <fullName evidence="2">Agmatine iminohydrolase</fullName>
    </alternativeName>
</protein>
<reference evidence="3 5" key="1">
    <citation type="journal article" date="2018" name="Elife">
        <title>Discovery and characterization of a prevalent human gut bacterial enzyme sufficient for the inactivation of a family of plant toxins.</title>
        <authorList>
            <person name="Koppel N."/>
            <person name="Bisanz J.E."/>
            <person name="Pandelia M.E."/>
            <person name="Turnbaugh P.J."/>
            <person name="Balskus E.P."/>
        </authorList>
    </citation>
    <scope>NUCLEOTIDE SEQUENCE [LARGE SCALE GENOMIC DNA]</scope>
    <source>
        <strain evidence="3 5">DSM 16107</strain>
    </source>
</reference>
<evidence type="ECO:0000313" key="4">
    <source>
        <dbReference type="EMBL" id="RNM41973.1"/>
    </source>
</evidence>
<dbReference type="InterPro" id="IPR007466">
    <property type="entry name" value="Peptidyl-Arg-deiminase_porph"/>
</dbReference>
<evidence type="ECO:0000256" key="1">
    <source>
        <dbReference type="ARBA" id="ARBA00022801"/>
    </source>
</evidence>
<keyword evidence="1 2" id="KW-0378">Hydrolase</keyword>
<reference evidence="4" key="3">
    <citation type="journal article" date="2019" name="Microbiol. Resour. Announc.">
        <title>Draft Genome Sequences of Type Strains of Gordonibacter faecihominis, Paraeggerthella hongkongensis, Parvibacter caecicola,Slackia equolifaciens, Slackia faecicanis, and Slackia isoflavoniconvertens.</title>
        <authorList>
            <person name="Danylec N."/>
            <person name="Stoll D.A."/>
            <person name="Dotsch A."/>
            <person name="Huch M."/>
        </authorList>
    </citation>
    <scope>NUCLEOTIDE SEQUENCE</scope>
    <source>
        <strain evidence="4">DSM 16107</strain>
    </source>
</reference>